<sequence>MHHIATDGWSLHLMLTEISGLYADLVDGRTGSRWKPMWQCPPAP</sequence>
<gene>
    <name evidence="1" type="ORF">CVV68_20640</name>
</gene>
<reference evidence="1 2" key="1">
    <citation type="submission" date="2018-05" db="EMBL/GenBank/DDBJ databases">
        <title>Genetic diversity of glacier-inhabiting Cryobacterium bacteria in China and description of Cryobacterium mengkeensis sp. nov. and Arthrobacter glacialis sp. nov.</title>
        <authorList>
            <person name="Liu Q."/>
            <person name="Xin Y.-H."/>
        </authorList>
    </citation>
    <scope>NUCLEOTIDE SEQUENCE [LARGE SCALE GENOMIC DNA]</scope>
    <source>
        <strain evidence="1 2">LI2</strain>
    </source>
</reference>
<dbReference type="Proteomes" id="UP000247832">
    <property type="component" value="Unassembled WGS sequence"/>
</dbReference>
<dbReference type="AlphaFoldDB" id="A0A2V5L0R8"/>
<protein>
    <recommendedName>
        <fullName evidence="3">Condensation domain-containing protein</fullName>
    </recommendedName>
</protein>
<dbReference type="InterPro" id="IPR023213">
    <property type="entry name" value="CAT-like_dom_sf"/>
</dbReference>
<evidence type="ECO:0000313" key="2">
    <source>
        <dbReference type="Proteomes" id="UP000247832"/>
    </source>
</evidence>
<proteinExistence type="predicted"/>
<dbReference type="EMBL" id="QJVD01000037">
    <property type="protein sequence ID" value="PYI64831.1"/>
    <property type="molecule type" value="Genomic_DNA"/>
</dbReference>
<comment type="caution">
    <text evidence="1">The sequence shown here is derived from an EMBL/GenBank/DDBJ whole genome shotgun (WGS) entry which is preliminary data.</text>
</comment>
<organism evidence="1 2">
    <name type="scientific">Arthrobacter livingstonensis</name>
    <dbReference type="NCBI Taxonomy" id="670078"/>
    <lineage>
        <taxon>Bacteria</taxon>
        <taxon>Bacillati</taxon>
        <taxon>Actinomycetota</taxon>
        <taxon>Actinomycetes</taxon>
        <taxon>Micrococcales</taxon>
        <taxon>Micrococcaceae</taxon>
        <taxon>Arthrobacter</taxon>
    </lineage>
</organism>
<dbReference type="OrthoDB" id="9757559at2"/>
<dbReference type="Gene3D" id="3.30.559.10">
    <property type="entry name" value="Chloramphenicol acetyltransferase-like domain"/>
    <property type="match status" value="1"/>
</dbReference>
<name>A0A2V5L0R8_9MICC</name>
<keyword evidence="2" id="KW-1185">Reference proteome</keyword>
<evidence type="ECO:0000313" key="1">
    <source>
        <dbReference type="EMBL" id="PYI64831.1"/>
    </source>
</evidence>
<evidence type="ECO:0008006" key="3">
    <source>
        <dbReference type="Google" id="ProtNLM"/>
    </source>
</evidence>
<dbReference type="SUPFAM" id="SSF52777">
    <property type="entry name" value="CoA-dependent acyltransferases"/>
    <property type="match status" value="1"/>
</dbReference>
<accession>A0A2V5L0R8</accession>